<dbReference type="Gene3D" id="1.10.472.10">
    <property type="entry name" value="Cyclin-like"/>
    <property type="match status" value="1"/>
</dbReference>
<dbReference type="Gene3D" id="1.10.472.170">
    <property type="match status" value="1"/>
</dbReference>
<evidence type="ECO:0000313" key="6">
    <source>
        <dbReference type="Proteomes" id="UP000054558"/>
    </source>
</evidence>
<feature type="region of interest" description="Disordered" evidence="3">
    <location>
        <begin position="355"/>
        <end position="404"/>
    </location>
</feature>
<evidence type="ECO:0000256" key="1">
    <source>
        <dbReference type="ARBA" id="ARBA00023015"/>
    </source>
</evidence>
<dbReference type="InterPro" id="IPR036915">
    <property type="entry name" value="Cyclin-like_sf"/>
</dbReference>
<evidence type="ECO:0000256" key="3">
    <source>
        <dbReference type="SAM" id="MobiDB-lite"/>
    </source>
</evidence>
<dbReference type="AlphaFoldDB" id="A0A1Y1IND5"/>
<dbReference type="GO" id="GO:0017025">
    <property type="term" value="F:TBP-class protein binding"/>
    <property type="evidence" value="ECO:0000318"/>
    <property type="project" value="GO_Central"/>
</dbReference>
<dbReference type="CDD" id="cd00043">
    <property type="entry name" value="CYCLIN_SF"/>
    <property type="match status" value="1"/>
</dbReference>
<reference evidence="5 6" key="1">
    <citation type="journal article" date="2014" name="Nat. Commun.">
        <title>Klebsormidium flaccidum genome reveals primary factors for plant terrestrial adaptation.</title>
        <authorList>
            <person name="Hori K."/>
            <person name="Maruyama F."/>
            <person name="Fujisawa T."/>
            <person name="Togashi T."/>
            <person name="Yamamoto N."/>
            <person name="Seo M."/>
            <person name="Sato S."/>
            <person name="Yamada T."/>
            <person name="Mori H."/>
            <person name="Tajima N."/>
            <person name="Moriyama T."/>
            <person name="Ikeuchi M."/>
            <person name="Watanabe M."/>
            <person name="Wada H."/>
            <person name="Kobayashi K."/>
            <person name="Saito M."/>
            <person name="Masuda T."/>
            <person name="Sasaki-Sekimoto Y."/>
            <person name="Mashiguchi K."/>
            <person name="Awai K."/>
            <person name="Shimojima M."/>
            <person name="Masuda S."/>
            <person name="Iwai M."/>
            <person name="Nobusawa T."/>
            <person name="Narise T."/>
            <person name="Kondo S."/>
            <person name="Saito H."/>
            <person name="Sato R."/>
            <person name="Murakawa M."/>
            <person name="Ihara Y."/>
            <person name="Oshima-Yamada Y."/>
            <person name="Ohtaka K."/>
            <person name="Satoh M."/>
            <person name="Sonobe K."/>
            <person name="Ishii M."/>
            <person name="Ohtani R."/>
            <person name="Kanamori-Sato M."/>
            <person name="Honoki R."/>
            <person name="Miyazaki D."/>
            <person name="Mochizuki H."/>
            <person name="Umetsu J."/>
            <person name="Higashi K."/>
            <person name="Shibata D."/>
            <person name="Kamiya Y."/>
            <person name="Sato N."/>
            <person name="Nakamura Y."/>
            <person name="Tabata S."/>
            <person name="Ida S."/>
            <person name="Kurokawa K."/>
            <person name="Ohta H."/>
        </authorList>
    </citation>
    <scope>NUCLEOTIDE SEQUENCE [LARGE SCALE GENOMIC DNA]</scope>
    <source>
        <strain evidence="5 6">NIES-2285</strain>
    </source>
</reference>
<dbReference type="PRINTS" id="PR00685">
    <property type="entry name" value="TIFACTORIIB"/>
</dbReference>
<dbReference type="PANTHER" id="PTHR11618:SF13">
    <property type="entry name" value="TRANSCRIPTION INITIATION FACTOR IIB"/>
    <property type="match status" value="1"/>
</dbReference>
<gene>
    <name evidence="5" type="ORF">KFL_007080070</name>
</gene>
<keyword evidence="2" id="KW-0804">Transcription</keyword>
<dbReference type="GO" id="GO:0070897">
    <property type="term" value="P:transcription preinitiation complex assembly"/>
    <property type="evidence" value="ECO:0007669"/>
    <property type="project" value="InterPro"/>
</dbReference>
<dbReference type="GO" id="GO:0006352">
    <property type="term" value="P:DNA-templated transcription initiation"/>
    <property type="evidence" value="ECO:0000318"/>
    <property type="project" value="GO_Central"/>
</dbReference>
<keyword evidence="6" id="KW-1185">Reference proteome</keyword>
<evidence type="ECO:0000256" key="2">
    <source>
        <dbReference type="ARBA" id="ARBA00023163"/>
    </source>
</evidence>
<sequence>MAECKDCKSWLATDAHSGELSCVGCGLVQQEKLTLAECGHQDFFHEGGLLQEASLAAVSWLTSPTKGLPALCQQTVETVKQGPKAGQERRKAGRKVLEEFAHIERIVELLHLPSSVASTAHSFLTICLSKRFERGTTRQATVIACIFHACRAHGAPRTAGELSTVSGVPSSNIKQACKKTSPHLTQAHAHKDTRPEDLMARCCAAIMNDRDQKAARKLLLECKKLCAVRERLTVLQGKTPATVAAVIIWKVVQEQKLPIKKRDVSVGCGVSVGTLVKAEHEYDAQAAETAKRAGNAAASGGNTVKNIAKKGVKGATKALGGGKKKRPRGDMTGLTFVCKAVDFGNVGSAGKMIGPMAPNKGAKGAKGVKAGKSAGKDRRGPRNTPTTGLVAERNLKPSKRRGTR</sequence>
<name>A0A1Y1IND5_KLENI</name>
<protein>
    <recommendedName>
        <fullName evidence="4">Transcription factor TFIIB cyclin-like domain-containing protein</fullName>
    </recommendedName>
</protein>
<dbReference type="Pfam" id="PF00382">
    <property type="entry name" value="TFIIB"/>
    <property type="match status" value="1"/>
</dbReference>
<evidence type="ECO:0000259" key="4">
    <source>
        <dbReference type="Pfam" id="PF00382"/>
    </source>
</evidence>
<dbReference type="OMA" id="LYMACRM"/>
<evidence type="ECO:0000313" key="5">
    <source>
        <dbReference type="EMBL" id="GAQ90969.1"/>
    </source>
</evidence>
<dbReference type="InterPro" id="IPR000812">
    <property type="entry name" value="TFIIB"/>
</dbReference>
<organism evidence="5 6">
    <name type="scientific">Klebsormidium nitens</name>
    <name type="common">Green alga</name>
    <name type="synonym">Ulothrix nitens</name>
    <dbReference type="NCBI Taxonomy" id="105231"/>
    <lineage>
        <taxon>Eukaryota</taxon>
        <taxon>Viridiplantae</taxon>
        <taxon>Streptophyta</taxon>
        <taxon>Klebsormidiophyceae</taxon>
        <taxon>Klebsormidiales</taxon>
        <taxon>Klebsormidiaceae</taxon>
        <taxon>Klebsormidium</taxon>
    </lineage>
</organism>
<dbReference type="Proteomes" id="UP000054558">
    <property type="component" value="Unassembled WGS sequence"/>
</dbReference>
<dbReference type="GO" id="GO:0097550">
    <property type="term" value="C:transcription preinitiation complex"/>
    <property type="evidence" value="ECO:0000318"/>
    <property type="project" value="GO_Central"/>
</dbReference>
<dbReference type="SUPFAM" id="SSF47954">
    <property type="entry name" value="Cyclin-like"/>
    <property type="match status" value="1"/>
</dbReference>
<dbReference type="STRING" id="105231.A0A1Y1IND5"/>
<proteinExistence type="predicted"/>
<dbReference type="PANTHER" id="PTHR11618">
    <property type="entry name" value="TRANSCRIPTION INITIATION FACTOR IIB-RELATED"/>
    <property type="match status" value="1"/>
</dbReference>
<dbReference type="GO" id="GO:0005634">
    <property type="term" value="C:nucleus"/>
    <property type="evidence" value="ECO:0000318"/>
    <property type="project" value="GO_Central"/>
</dbReference>
<feature type="domain" description="Transcription factor TFIIB cyclin-like" evidence="4">
    <location>
        <begin position="99"/>
        <end position="180"/>
    </location>
</feature>
<dbReference type="GO" id="GO:0016251">
    <property type="term" value="F:RNA polymerase II general transcription initiation factor activity"/>
    <property type="evidence" value="ECO:0000318"/>
    <property type="project" value="GO_Central"/>
</dbReference>
<dbReference type="OrthoDB" id="25790at2759"/>
<dbReference type="InterPro" id="IPR013150">
    <property type="entry name" value="TFIIB_cyclin"/>
</dbReference>
<keyword evidence="1" id="KW-0805">Transcription regulation</keyword>
<accession>A0A1Y1IND5</accession>
<dbReference type="EMBL" id="DF237657">
    <property type="protein sequence ID" value="GAQ90969.1"/>
    <property type="molecule type" value="Genomic_DNA"/>
</dbReference>
<feature type="compositionally biased region" description="Low complexity" evidence="3">
    <location>
        <begin position="360"/>
        <end position="373"/>
    </location>
</feature>